<dbReference type="STRING" id="242507.G4NCA8"/>
<dbReference type="HOGENOM" id="CLU_2942234_0_0_1"/>
<dbReference type="VEuPathDB" id="FungiDB:MGG_14684"/>
<evidence type="ECO:0000313" key="1">
    <source>
        <dbReference type="EMBL" id="EHA49057.1"/>
    </source>
</evidence>
<accession>G4NCA8</accession>
<dbReference type="GeneID" id="5049309"/>
<dbReference type="InParanoid" id="G4NCA8"/>
<evidence type="ECO:0000313" key="2">
    <source>
        <dbReference type="Proteomes" id="UP000009058"/>
    </source>
</evidence>
<reference key="2">
    <citation type="submission" date="2011-05" db="EMBL/GenBank/DDBJ databases">
        <title>The Genome Sequence of Magnaporthe oryzae 70-15.</title>
        <authorList>
            <consortium name="The Broad Institute Genome Sequencing Platform"/>
            <person name="Ma L.-J."/>
            <person name="Dead R."/>
            <person name="Young S.K."/>
            <person name="Zeng Q."/>
            <person name="Gargeya S."/>
            <person name="Fitzgerald M."/>
            <person name="Haas B."/>
            <person name="Abouelleil A."/>
            <person name="Alvarado L."/>
            <person name="Arachchi H.M."/>
            <person name="Berlin A."/>
            <person name="Brown A."/>
            <person name="Chapman S.B."/>
            <person name="Chen Z."/>
            <person name="Dunbar C."/>
            <person name="Freedman E."/>
            <person name="Gearin G."/>
            <person name="Gellesch M."/>
            <person name="Goldberg J."/>
            <person name="Griggs A."/>
            <person name="Gujja S."/>
            <person name="Heiman D."/>
            <person name="Howarth C."/>
            <person name="Larson L."/>
            <person name="Lui A."/>
            <person name="MacDonald P.J.P."/>
            <person name="Mehta T."/>
            <person name="Montmayeur A."/>
            <person name="Murphy C."/>
            <person name="Neiman D."/>
            <person name="Pearson M."/>
            <person name="Priest M."/>
            <person name="Roberts A."/>
            <person name="Saif S."/>
            <person name="Shea T."/>
            <person name="Shenoy N."/>
            <person name="Sisk P."/>
            <person name="Stolte C."/>
            <person name="Sykes S."/>
            <person name="Yandava C."/>
            <person name="Wortman J."/>
            <person name="Nusbaum C."/>
            <person name="Birren B."/>
        </authorList>
    </citation>
    <scope>NUCLEOTIDE SEQUENCE</scope>
    <source>
        <strain>70-15</strain>
    </source>
</reference>
<dbReference type="EMBL" id="CM001235">
    <property type="protein sequence ID" value="EHA49057.1"/>
    <property type="molecule type" value="Genomic_DNA"/>
</dbReference>
<proteinExistence type="predicted"/>
<gene>
    <name evidence="1" type="ORF">MGG_14684</name>
</gene>
<dbReference type="KEGG" id="mgr:MGG_14684"/>
<dbReference type="AlphaFoldDB" id="G4NCA8"/>
<organism evidence="1 2">
    <name type="scientific">Pyricularia oryzae (strain 70-15 / ATCC MYA-4617 / FGSC 8958)</name>
    <name type="common">Rice blast fungus</name>
    <name type="synonym">Magnaporthe oryzae</name>
    <dbReference type="NCBI Taxonomy" id="242507"/>
    <lineage>
        <taxon>Eukaryota</taxon>
        <taxon>Fungi</taxon>
        <taxon>Dikarya</taxon>
        <taxon>Ascomycota</taxon>
        <taxon>Pezizomycotina</taxon>
        <taxon>Sordariomycetes</taxon>
        <taxon>Sordariomycetidae</taxon>
        <taxon>Magnaporthales</taxon>
        <taxon>Pyriculariaceae</taxon>
        <taxon>Pyricularia</taxon>
    </lineage>
</organism>
<sequence>MNEVISSYLRDTTPRYFGTNWGEKHPPQGQVSKGWTGIMGYSADGYLLVGRMPNSHSPDL</sequence>
<keyword evidence="2" id="KW-1185">Reference proteome</keyword>
<dbReference type="Proteomes" id="UP000009058">
    <property type="component" value="Chromosome 5"/>
</dbReference>
<dbReference type="OrthoDB" id="429143at2759"/>
<name>G4NCA8_PYRO7</name>
<reference evidence="1 2" key="1">
    <citation type="journal article" date="2005" name="Nature">
        <title>The genome sequence of the rice blast fungus Magnaporthe grisea.</title>
        <authorList>
            <person name="Dean R.A."/>
            <person name="Talbot N.J."/>
            <person name="Ebbole D.J."/>
            <person name="Farman M.L."/>
            <person name="Mitchell T.K."/>
            <person name="Orbach M.J."/>
            <person name="Thon M."/>
            <person name="Kulkarni R."/>
            <person name="Xu J.R."/>
            <person name="Pan H."/>
            <person name="Read N.D."/>
            <person name="Lee Y.H."/>
            <person name="Carbone I."/>
            <person name="Brown D."/>
            <person name="Oh Y.Y."/>
            <person name="Donofrio N."/>
            <person name="Jeong J.S."/>
            <person name="Soanes D.M."/>
            <person name="Djonovic S."/>
            <person name="Kolomiets E."/>
            <person name="Rehmeyer C."/>
            <person name="Li W."/>
            <person name="Harding M."/>
            <person name="Kim S."/>
            <person name="Lebrun M.H."/>
            <person name="Bohnert H."/>
            <person name="Coughlan S."/>
            <person name="Butler J."/>
            <person name="Calvo S."/>
            <person name="Ma L.J."/>
            <person name="Nicol R."/>
            <person name="Purcell S."/>
            <person name="Nusbaum C."/>
            <person name="Galagan J.E."/>
            <person name="Birren B.W."/>
        </authorList>
    </citation>
    <scope>NUCLEOTIDE SEQUENCE [LARGE SCALE GENOMIC DNA]</scope>
    <source>
        <strain evidence="2">70-15 / ATCC MYA-4617 / FGSC 8958</strain>
    </source>
</reference>
<dbReference type="RefSeq" id="XP_003718641.1">
    <property type="nucleotide sequence ID" value="XM_003718593.1"/>
</dbReference>
<protein>
    <submittedName>
        <fullName evidence="1">Uncharacterized protein</fullName>
    </submittedName>
</protein>